<evidence type="ECO:0000256" key="5">
    <source>
        <dbReference type="ARBA" id="ARBA00023004"/>
    </source>
</evidence>
<feature type="non-terminal residue" evidence="8">
    <location>
        <position position="1"/>
    </location>
</feature>
<keyword evidence="5 6" id="KW-0408">Iron</keyword>
<keyword evidence="9" id="KW-1185">Reference proteome</keyword>
<keyword evidence="4" id="KW-0560">Oxidoreductase</keyword>
<organism evidence="8 9">
    <name type="scientific">Paenibacillus sepulcri</name>
    <dbReference type="NCBI Taxonomy" id="359917"/>
    <lineage>
        <taxon>Bacteria</taxon>
        <taxon>Bacillati</taxon>
        <taxon>Bacillota</taxon>
        <taxon>Bacilli</taxon>
        <taxon>Bacillales</taxon>
        <taxon>Paenibacillaceae</taxon>
        <taxon>Paenibacillus</taxon>
    </lineage>
</organism>
<dbReference type="Pfam" id="PF03150">
    <property type="entry name" value="CCP_MauG"/>
    <property type="match status" value="1"/>
</dbReference>
<dbReference type="InterPro" id="IPR051395">
    <property type="entry name" value="Cytochrome_c_Peroxidase/MauG"/>
</dbReference>
<comment type="caution">
    <text evidence="8">The sequence shown here is derived from an EMBL/GenBank/DDBJ whole genome shotgun (WGS) entry which is preliminary data.</text>
</comment>
<dbReference type="InterPro" id="IPR004852">
    <property type="entry name" value="Di-haem_cyt_c_peroxidsae"/>
</dbReference>
<protein>
    <submittedName>
        <fullName evidence="8">Cytochrome c peroxidase</fullName>
    </submittedName>
</protein>
<proteinExistence type="predicted"/>
<name>A0ABS7CJK7_9BACL</name>
<dbReference type="InterPro" id="IPR009056">
    <property type="entry name" value="Cyt_c-like_dom"/>
</dbReference>
<keyword evidence="3 6" id="KW-0479">Metal-binding</keyword>
<dbReference type="Proteomes" id="UP001519887">
    <property type="component" value="Unassembled WGS sequence"/>
</dbReference>
<gene>
    <name evidence="8" type="ORF">K0U00_44555</name>
</gene>
<feature type="domain" description="Cytochrome c" evidence="7">
    <location>
        <begin position="15"/>
        <end position="124"/>
    </location>
</feature>
<comment type="subcellular location">
    <subcellularLocation>
        <location evidence="1">Cell envelope</location>
    </subcellularLocation>
</comment>
<evidence type="ECO:0000256" key="6">
    <source>
        <dbReference type="PROSITE-ProRule" id="PRU00433"/>
    </source>
</evidence>
<keyword evidence="8" id="KW-0575">Peroxidase</keyword>
<evidence type="ECO:0000256" key="1">
    <source>
        <dbReference type="ARBA" id="ARBA00004196"/>
    </source>
</evidence>
<dbReference type="PANTHER" id="PTHR30600">
    <property type="entry name" value="CYTOCHROME C PEROXIDASE-RELATED"/>
    <property type="match status" value="1"/>
</dbReference>
<dbReference type="Gene3D" id="1.10.760.10">
    <property type="entry name" value="Cytochrome c-like domain"/>
    <property type="match status" value="2"/>
</dbReference>
<feature type="non-terminal residue" evidence="8">
    <location>
        <position position="226"/>
    </location>
</feature>
<dbReference type="SUPFAM" id="SSF46626">
    <property type="entry name" value="Cytochrome c"/>
    <property type="match status" value="2"/>
</dbReference>
<dbReference type="PROSITE" id="PS51007">
    <property type="entry name" value="CYTC"/>
    <property type="match status" value="2"/>
</dbReference>
<dbReference type="GO" id="GO:0004601">
    <property type="term" value="F:peroxidase activity"/>
    <property type="evidence" value="ECO:0007669"/>
    <property type="project" value="UniProtKB-KW"/>
</dbReference>
<evidence type="ECO:0000313" key="8">
    <source>
        <dbReference type="EMBL" id="MBW7461149.1"/>
    </source>
</evidence>
<dbReference type="EMBL" id="JAHZIK010002726">
    <property type="protein sequence ID" value="MBW7461149.1"/>
    <property type="molecule type" value="Genomic_DNA"/>
</dbReference>
<evidence type="ECO:0000256" key="3">
    <source>
        <dbReference type="ARBA" id="ARBA00022723"/>
    </source>
</evidence>
<feature type="domain" description="Cytochrome c" evidence="7">
    <location>
        <begin position="146"/>
        <end position="226"/>
    </location>
</feature>
<keyword evidence="2 6" id="KW-0349">Heme</keyword>
<evidence type="ECO:0000256" key="2">
    <source>
        <dbReference type="ARBA" id="ARBA00022617"/>
    </source>
</evidence>
<reference evidence="8 9" key="1">
    <citation type="submission" date="2021-07" db="EMBL/GenBank/DDBJ databases">
        <title>Paenibacillus radiodurans sp. nov., isolated from the southeastern edge of Tengger Desert.</title>
        <authorList>
            <person name="Zhang G."/>
        </authorList>
    </citation>
    <scope>NUCLEOTIDE SEQUENCE [LARGE SCALE GENOMIC DNA]</scope>
    <source>
        <strain evidence="8 9">CCM 7311</strain>
    </source>
</reference>
<sequence length="226" mass="24615">DGEPSKLIRQDRLTAEQRLGKTLFYSANSDDFPLTGSNWMSCVSCHSDGEVDSLTLTTSKGPRNVPSNVLAFETGVFMWDGSRDDFGDYIHTIQGEMGGMSDVDPAKPYPADIQKLFDALEAYMRMPDAFPVPLSPYRTEDGQLTADAEAGKQLFEGKAQCITCHGADVMTDSVKAVNGNGALTTDNKDFLHNVGTVSPTDTDYAGDARAAFTNKRERGFYDTPTL</sequence>
<evidence type="ECO:0000313" key="9">
    <source>
        <dbReference type="Proteomes" id="UP001519887"/>
    </source>
</evidence>
<accession>A0ABS7CJK7</accession>
<evidence type="ECO:0000259" key="7">
    <source>
        <dbReference type="PROSITE" id="PS51007"/>
    </source>
</evidence>
<evidence type="ECO:0000256" key="4">
    <source>
        <dbReference type="ARBA" id="ARBA00023002"/>
    </source>
</evidence>
<dbReference type="InterPro" id="IPR036909">
    <property type="entry name" value="Cyt_c-like_dom_sf"/>
</dbReference>